<evidence type="ECO:0000313" key="1">
    <source>
        <dbReference type="EMBL" id="KAI9452601.1"/>
    </source>
</evidence>
<gene>
    <name evidence="1" type="ORF">F5148DRAFT_1289520</name>
</gene>
<evidence type="ECO:0000313" key="2">
    <source>
        <dbReference type="Proteomes" id="UP001207468"/>
    </source>
</evidence>
<organism evidence="1 2">
    <name type="scientific">Russula earlei</name>
    <dbReference type="NCBI Taxonomy" id="71964"/>
    <lineage>
        <taxon>Eukaryota</taxon>
        <taxon>Fungi</taxon>
        <taxon>Dikarya</taxon>
        <taxon>Basidiomycota</taxon>
        <taxon>Agaricomycotina</taxon>
        <taxon>Agaricomycetes</taxon>
        <taxon>Russulales</taxon>
        <taxon>Russulaceae</taxon>
        <taxon>Russula</taxon>
    </lineage>
</organism>
<proteinExistence type="predicted"/>
<comment type="caution">
    <text evidence="1">The sequence shown here is derived from an EMBL/GenBank/DDBJ whole genome shotgun (WGS) entry which is preliminary data.</text>
</comment>
<accession>A0ACC0TX96</accession>
<sequence length="274" mass="30193">MFTLNCRGRLLTIEQPIVMGIINTTPDSFYEGSRKQDAESALYRAEQLLREGATMLDIGGQTTKPGSTPVPVEDELTRVLPVIEAIHRRFPDAYLSVDTYYARVANEAVAAGACIVNDVSGGMADEAMLATVASLQVPYVCMHMKGKQQTMQQHPVYENVTREVLDFFIHRIEDCRLAGIHDVIADVGLGFGKTFAHNFQLLRELPMFRVLHKPMLVGVSRKSTIYKTLGITAEEALNGTTVLNTISLLNGAAILRVHDVKEAMEAITLVKACQ</sequence>
<reference evidence="1" key="1">
    <citation type="submission" date="2021-03" db="EMBL/GenBank/DDBJ databases">
        <title>Evolutionary priming and transition to the ectomycorrhizal habit in an iconic lineage of mushroom-forming fungi: is preadaptation a requirement?</title>
        <authorList>
            <consortium name="DOE Joint Genome Institute"/>
            <person name="Looney B.P."/>
            <person name="Miyauchi S."/>
            <person name="Morin E."/>
            <person name="Drula E."/>
            <person name="Courty P.E."/>
            <person name="Chicoki N."/>
            <person name="Fauchery L."/>
            <person name="Kohler A."/>
            <person name="Kuo A."/>
            <person name="LaButti K."/>
            <person name="Pangilinan J."/>
            <person name="Lipzen A."/>
            <person name="Riley R."/>
            <person name="Andreopoulos W."/>
            <person name="He G."/>
            <person name="Johnson J."/>
            <person name="Barry K.W."/>
            <person name="Grigoriev I.V."/>
            <person name="Nagy L."/>
            <person name="Hibbett D."/>
            <person name="Henrissat B."/>
            <person name="Matheny P.B."/>
            <person name="Labbe J."/>
            <person name="Martin A.F."/>
        </authorList>
    </citation>
    <scope>NUCLEOTIDE SEQUENCE</scope>
    <source>
        <strain evidence="1">BPL698</strain>
    </source>
</reference>
<keyword evidence="2" id="KW-1185">Reference proteome</keyword>
<protein>
    <submittedName>
        <fullName evidence="1">Dihydropteroate synthase</fullName>
    </submittedName>
</protein>
<dbReference type="EMBL" id="JAGFNK010000331">
    <property type="protein sequence ID" value="KAI9452601.1"/>
    <property type="molecule type" value="Genomic_DNA"/>
</dbReference>
<name>A0ACC0TX96_9AGAM</name>
<dbReference type="Proteomes" id="UP001207468">
    <property type="component" value="Unassembled WGS sequence"/>
</dbReference>